<protein>
    <submittedName>
        <fullName evidence="1">Uncharacterized protein</fullName>
    </submittedName>
</protein>
<dbReference type="AlphaFoldDB" id="A0A9Q1CPU9"/>
<evidence type="ECO:0000313" key="2">
    <source>
        <dbReference type="Proteomes" id="UP001152320"/>
    </source>
</evidence>
<reference evidence="1" key="1">
    <citation type="submission" date="2021-10" db="EMBL/GenBank/DDBJ databases">
        <title>Tropical sea cucumber genome reveals ecological adaptation and Cuvierian tubules defense mechanism.</title>
        <authorList>
            <person name="Chen T."/>
        </authorList>
    </citation>
    <scope>NUCLEOTIDE SEQUENCE</scope>
    <source>
        <strain evidence="1">Nanhai2018</strain>
        <tissue evidence="1">Muscle</tissue>
    </source>
</reference>
<comment type="caution">
    <text evidence="1">The sequence shown here is derived from an EMBL/GenBank/DDBJ whole genome shotgun (WGS) entry which is preliminary data.</text>
</comment>
<name>A0A9Q1CPU9_HOLLE</name>
<organism evidence="1 2">
    <name type="scientific">Holothuria leucospilota</name>
    <name type="common">Black long sea cucumber</name>
    <name type="synonym">Mertensiothuria leucospilota</name>
    <dbReference type="NCBI Taxonomy" id="206669"/>
    <lineage>
        <taxon>Eukaryota</taxon>
        <taxon>Metazoa</taxon>
        <taxon>Echinodermata</taxon>
        <taxon>Eleutherozoa</taxon>
        <taxon>Echinozoa</taxon>
        <taxon>Holothuroidea</taxon>
        <taxon>Aspidochirotacea</taxon>
        <taxon>Aspidochirotida</taxon>
        <taxon>Holothuriidae</taxon>
        <taxon>Holothuria</taxon>
    </lineage>
</organism>
<accession>A0A9Q1CPU9</accession>
<evidence type="ECO:0000313" key="1">
    <source>
        <dbReference type="EMBL" id="KAJ8049372.1"/>
    </source>
</evidence>
<keyword evidence="2" id="KW-1185">Reference proteome</keyword>
<dbReference type="EMBL" id="JAIZAY010000001">
    <property type="protein sequence ID" value="KAJ8049372.1"/>
    <property type="molecule type" value="Genomic_DNA"/>
</dbReference>
<proteinExistence type="predicted"/>
<sequence>MLFGSAVPRTRSLGSSVYVGLLQMPSAVSMMAFNSGRGYWSCCTSKIDARQMITCMQQTENDCLMLRLNHHRKEWLCGRRGTT</sequence>
<dbReference type="Proteomes" id="UP001152320">
    <property type="component" value="Chromosome 1"/>
</dbReference>
<gene>
    <name evidence="1" type="ORF">HOLleu_02093</name>
</gene>